<dbReference type="EMBL" id="QQWO01000035">
    <property type="protein sequence ID" value="RSU97436.1"/>
    <property type="molecule type" value="Genomic_DNA"/>
</dbReference>
<dbReference type="SUPFAM" id="SSF51182">
    <property type="entry name" value="RmlC-like cupins"/>
    <property type="match status" value="1"/>
</dbReference>
<dbReference type="OrthoDB" id="189170at2"/>
<dbReference type="PROSITE" id="PS50943">
    <property type="entry name" value="HTH_CROC1"/>
    <property type="match status" value="1"/>
</dbReference>
<reference evidence="4 7" key="3">
    <citation type="submission" date="2018-07" db="EMBL/GenBank/DDBJ databases">
        <title>Genomic and Epidemiologic Investigation of an Indolent Hospital Outbreak.</title>
        <authorList>
            <person name="Johnson R.C."/>
            <person name="Deming C."/>
            <person name="Conlan S."/>
            <person name="Zellmer C.J."/>
            <person name="Michelin A.V."/>
            <person name="Lee-Lin S."/>
            <person name="Thomas P.J."/>
            <person name="Park M."/>
            <person name="Weingarten R.A."/>
            <person name="Less J."/>
            <person name="Dekker J.P."/>
            <person name="Frank K.M."/>
            <person name="Musser K.A."/>
            <person name="Mcquiston J.R."/>
            <person name="Henderson D.K."/>
            <person name="Lau A.F."/>
            <person name="Palmore T.N."/>
            <person name="Segre J.A."/>
        </authorList>
    </citation>
    <scope>NUCLEOTIDE SEQUENCE [LARGE SCALE GENOMIC DNA]</scope>
    <source>
        <strain evidence="5">SK-CDC1_0717</strain>
        <strain evidence="4 7">SK-NIH.Env10_0317</strain>
    </source>
</reference>
<evidence type="ECO:0000313" key="4">
    <source>
        <dbReference type="EMBL" id="RSU97436.1"/>
    </source>
</evidence>
<dbReference type="InterPro" id="IPR001387">
    <property type="entry name" value="Cro/C1-type_HTH"/>
</dbReference>
<dbReference type="PANTHER" id="PTHR46797">
    <property type="entry name" value="HTH-TYPE TRANSCRIPTIONAL REGULATOR"/>
    <property type="match status" value="1"/>
</dbReference>
<dbReference type="RefSeq" id="WP_066571991.1">
    <property type="nucleotide sequence ID" value="NZ_JAQQGM010000003.1"/>
</dbReference>
<reference evidence="6" key="2">
    <citation type="submission" date="2016-12" db="EMBL/GenBank/DDBJ databases">
        <title>Whole genome sequencing of Sphingomonas sp. ABOJV.</title>
        <authorList>
            <person name="Conlan S."/>
            <person name="Thomas P.J."/>
            <person name="Mullikin J."/>
            <person name="Palmore T.N."/>
            <person name="Frank K.M."/>
            <person name="Segre J.A."/>
        </authorList>
    </citation>
    <scope>NUCLEOTIDE SEQUENCE [LARGE SCALE GENOMIC DNA]</scope>
    <source>
        <strain evidence="6">ABOJV</strain>
    </source>
</reference>
<dbReference type="SUPFAM" id="SSF47413">
    <property type="entry name" value="lambda repressor-like DNA-binding domains"/>
    <property type="match status" value="1"/>
</dbReference>
<dbReference type="Pfam" id="PF01381">
    <property type="entry name" value="HTH_3"/>
    <property type="match status" value="1"/>
</dbReference>
<dbReference type="EMBL" id="CP018820">
    <property type="protein sequence ID" value="APR51307.1"/>
    <property type="molecule type" value="Genomic_DNA"/>
</dbReference>
<name>A0A1L6J635_9SPHN</name>
<dbReference type="EMBL" id="QQYZ01000033">
    <property type="protein sequence ID" value="RSY76685.1"/>
    <property type="molecule type" value="Genomic_DNA"/>
</dbReference>
<dbReference type="PANTHER" id="PTHR46797:SF1">
    <property type="entry name" value="METHYLPHOSPHONATE SYNTHASE"/>
    <property type="match status" value="1"/>
</dbReference>
<dbReference type="STRING" id="93064.BRX40_01655"/>
<dbReference type="Gene3D" id="2.60.120.10">
    <property type="entry name" value="Jelly Rolls"/>
    <property type="match status" value="1"/>
</dbReference>
<evidence type="ECO:0000313" key="7">
    <source>
        <dbReference type="Proteomes" id="UP000286681"/>
    </source>
</evidence>
<accession>A0A1L6J635</accession>
<dbReference type="CDD" id="cd02209">
    <property type="entry name" value="cupin_XRE_C"/>
    <property type="match status" value="1"/>
</dbReference>
<dbReference type="SMART" id="SM00530">
    <property type="entry name" value="HTH_XRE"/>
    <property type="match status" value="1"/>
</dbReference>
<organism evidence="3 6">
    <name type="scientific">Sphingomonas koreensis</name>
    <dbReference type="NCBI Taxonomy" id="93064"/>
    <lineage>
        <taxon>Bacteria</taxon>
        <taxon>Pseudomonadati</taxon>
        <taxon>Pseudomonadota</taxon>
        <taxon>Alphaproteobacteria</taxon>
        <taxon>Sphingomonadales</taxon>
        <taxon>Sphingomonadaceae</taxon>
        <taxon>Sphingomonas</taxon>
    </lineage>
</organism>
<dbReference type="Pfam" id="PF07883">
    <property type="entry name" value="Cupin_2"/>
    <property type="match status" value="1"/>
</dbReference>
<evidence type="ECO:0000313" key="6">
    <source>
        <dbReference type="Proteomes" id="UP000185161"/>
    </source>
</evidence>
<evidence type="ECO:0000313" key="8">
    <source>
        <dbReference type="Proteomes" id="UP000287746"/>
    </source>
</evidence>
<dbReference type="GO" id="GO:0005829">
    <property type="term" value="C:cytosol"/>
    <property type="evidence" value="ECO:0007669"/>
    <property type="project" value="TreeGrafter"/>
</dbReference>
<keyword evidence="1" id="KW-0238">DNA-binding</keyword>
<feature type="domain" description="HTH cro/C1-type" evidence="2">
    <location>
        <begin position="13"/>
        <end position="67"/>
    </location>
</feature>
<dbReference type="InterPro" id="IPR011051">
    <property type="entry name" value="RmlC_Cupin_sf"/>
</dbReference>
<dbReference type="InterPro" id="IPR014710">
    <property type="entry name" value="RmlC-like_jellyroll"/>
</dbReference>
<proteinExistence type="predicted"/>
<evidence type="ECO:0000313" key="3">
    <source>
        <dbReference type="EMBL" id="APR51307.1"/>
    </source>
</evidence>
<dbReference type="Proteomes" id="UP000185161">
    <property type="component" value="Chromosome"/>
</dbReference>
<dbReference type="GO" id="GO:0003677">
    <property type="term" value="F:DNA binding"/>
    <property type="evidence" value="ECO:0007669"/>
    <property type="project" value="UniProtKB-KW"/>
</dbReference>
<evidence type="ECO:0000259" key="2">
    <source>
        <dbReference type="PROSITE" id="PS50943"/>
    </source>
</evidence>
<protein>
    <submittedName>
        <fullName evidence="4">Helix-turn-helix domain-containing protein</fullName>
    </submittedName>
</protein>
<reference evidence="3" key="1">
    <citation type="submission" date="2016-12" db="EMBL/GenBank/DDBJ databases">
        <title>Whole genome sequencing of Sphingomonas koreensis.</title>
        <authorList>
            <person name="Conlan S."/>
            <person name="Thomas P.J."/>
            <person name="Mullikin J."/>
            <person name="Palmore T.N."/>
            <person name="Frank K.M."/>
            <person name="Segre J.A."/>
        </authorList>
    </citation>
    <scope>NUCLEOTIDE SEQUENCE</scope>
    <source>
        <strain evidence="3">ABOJV</strain>
    </source>
</reference>
<reference evidence="8" key="4">
    <citation type="submission" date="2018-07" db="EMBL/GenBank/DDBJ databases">
        <title>Genomic and Epidemiologic Investigation of an Indolent Hospital Outbreak.</title>
        <authorList>
            <person name="Johnson R.C."/>
            <person name="Deming C."/>
            <person name="Conlan S."/>
            <person name="Zellmer C.J."/>
            <person name="Michelin A.V."/>
            <person name="Lee-Lin S.-Q."/>
            <person name="Thomas P.J."/>
            <person name="Park M."/>
            <person name="Weingarten R.A."/>
            <person name="Less J."/>
            <person name="Dekker J.P."/>
            <person name="Frank K.M."/>
            <person name="Musser K.A."/>
            <person name="Mcquiston J.R."/>
            <person name="Henderson D.K."/>
            <person name="Lau A.F."/>
            <person name="Palmore T.N."/>
            <person name="Segre J.A."/>
        </authorList>
    </citation>
    <scope>NUCLEOTIDE SEQUENCE [LARGE SCALE GENOMIC DNA]</scope>
    <source>
        <strain evidence="8">SK-CDC1_0717</strain>
    </source>
</reference>
<evidence type="ECO:0000256" key="1">
    <source>
        <dbReference type="ARBA" id="ARBA00023125"/>
    </source>
</evidence>
<dbReference type="Proteomes" id="UP000286681">
    <property type="component" value="Unassembled WGS sequence"/>
</dbReference>
<dbReference type="InterPro" id="IPR010982">
    <property type="entry name" value="Lambda_DNA-bd_dom_sf"/>
</dbReference>
<dbReference type="Proteomes" id="UP000287746">
    <property type="component" value="Unassembled WGS sequence"/>
</dbReference>
<gene>
    <name evidence="3" type="ORF">BRX40_01655</name>
    <name evidence="4" type="ORF">CA257_22815</name>
    <name evidence="5" type="ORF">DAH66_20900</name>
</gene>
<dbReference type="InterPro" id="IPR013096">
    <property type="entry name" value="Cupin_2"/>
</dbReference>
<keyword evidence="6" id="KW-1185">Reference proteome</keyword>
<dbReference type="Gene3D" id="1.10.260.40">
    <property type="entry name" value="lambda repressor-like DNA-binding domains"/>
    <property type="match status" value="1"/>
</dbReference>
<dbReference type="KEGG" id="skr:BRX40_01655"/>
<dbReference type="AlphaFoldDB" id="A0A1L6J635"/>
<dbReference type="CDD" id="cd00093">
    <property type="entry name" value="HTH_XRE"/>
    <property type="match status" value="1"/>
</dbReference>
<dbReference type="InterPro" id="IPR050807">
    <property type="entry name" value="TransReg_Diox_bact_type"/>
</dbReference>
<sequence length="187" mass="20379">MSSDGSPQIGPFIQAFRKRQSLTLDDLARMSSVSRSMLSQIERGQANPTLATVWSLANALKVDVAELIGVTAREARDQIEVASEAFTPEIRTDDGLCTLRILSPANHAETLEWYELRFEPGGSLVSQPHAKGTREHLTVLEGTFEVEAGTQKVAVPQGSTARYAADVPHRITNKAKRRARALLVVAS</sequence>
<evidence type="ECO:0000313" key="5">
    <source>
        <dbReference type="EMBL" id="RSY76685.1"/>
    </source>
</evidence>
<dbReference type="GO" id="GO:0003700">
    <property type="term" value="F:DNA-binding transcription factor activity"/>
    <property type="evidence" value="ECO:0007669"/>
    <property type="project" value="TreeGrafter"/>
</dbReference>